<organism evidence="1 2">
    <name type="scientific">Phytophthora fragariae</name>
    <dbReference type="NCBI Taxonomy" id="53985"/>
    <lineage>
        <taxon>Eukaryota</taxon>
        <taxon>Sar</taxon>
        <taxon>Stramenopiles</taxon>
        <taxon>Oomycota</taxon>
        <taxon>Peronosporomycetes</taxon>
        <taxon>Peronosporales</taxon>
        <taxon>Peronosporaceae</taxon>
        <taxon>Phytophthora</taxon>
    </lineage>
</organism>
<proteinExistence type="predicted"/>
<dbReference type="EMBL" id="QXGB01004551">
    <property type="protein sequence ID" value="KAE9165831.1"/>
    <property type="molecule type" value="Genomic_DNA"/>
</dbReference>
<sequence>MTRPLLPSLCCAATSQICPGTAGRSNPKQARSMSAVGIPNRCHRATKTFRSLRAAGHSQKIWCTSTLTSCAQCSCGQPRRPFRTSYIE</sequence>
<evidence type="ECO:0000313" key="2">
    <source>
        <dbReference type="Proteomes" id="UP000433483"/>
    </source>
</evidence>
<dbReference type="AlphaFoldDB" id="A0A6A3VGE6"/>
<keyword evidence="2" id="KW-1185">Reference proteome</keyword>
<protein>
    <submittedName>
        <fullName evidence="1">Uncharacterized protein</fullName>
    </submittedName>
</protein>
<dbReference type="Proteomes" id="UP000433483">
    <property type="component" value="Unassembled WGS sequence"/>
</dbReference>
<reference evidence="1 2" key="1">
    <citation type="submission" date="2018-08" db="EMBL/GenBank/DDBJ databases">
        <title>Genomic investigation of the strawberry pathogen Phytophthora fragariae indicates pathogenicity is determined by transcriptional variation in three key races.</title>
        <authorList>
            <person name="Adams T.M."/>
            <person name="Armitage A.D."/>
            <person name="Sobczyk M.K."/>
            <person name="Bates H.J."/>
            <person name="Dunwell J.M."/>
            <person name="Nellist C.F."/>
            <person name="Harrison R.J."/>
        </authorList>
    </citation>
    <scope>NUCLEOTIDE SEQUENCE [LARGE SCALE GENOMIC DNA]</scope>
    <source>
        <strain evidence="1 2">NOV-27</strain>
    </source>
</reference>
<evidence type="ECO:0000313" key="1">
    <source>
        <dbReference type="EMBL" id="KAE9165831.1"/>
    </source>
</evidence>
<name>A0A6A3VGE6_9STRA</name>
<gene>
    <name evidence="1" type="ORF">PF005_g29444</name>
</gene>
<comment type="caution">
    <text evidence="1">The sequence shown here is derived from an EMBL/GenBank/DDBJ whole genome shotgun (WGS) entry which is preliminary data.</text>
</comment>
<accession>A0A6A3VGE6</accession>